<accession>A0A3B6LIP3</accession>
<reference evidence="1" key="1">
    <citation type="submission" date="2018-08" db="EMBL/GenBank/DDBJ databases">
        <authorList>
            <person name="Rossello M."/>
        </authorList>
    </citation>
    <scope>NUCLEOTIDE SEQUENCE [LARGE SCALE GENOMIC DNA]</scope>
    <source>
        <strain evidence="1">cv. Chinese Spring</strain>
    </source>
</reference>
<proteinExistence type="predicted"/>
<keyword evidence="2" id="KW-1185">Reference proteome</keyword>
<reference evidence="1" key="2">
    <citation type="submission" date="2018-10" db="UniProtKB">
        <authorList>
            <consortium name="EnsemblPlants"/>
        </authorList>
    </citation>
    <scope>IDENTIFICATION</scope>
</reference>
<dbReference type="Gramene" id="TraesCS5B03G0306800.1">
    <property type="protein sequence ID" value="TraesCS5B03G0306800.1.CDS"/>
    <property type="gene ID" value="TraesCS5B03G0306800"/>
</dbReference>
<sequence length="152" mass="15809">MRPGSEESNVAALPCFFQVPKQQAPQPAANRGVAVPAGKLKAATAGVGCPGAVGNMHVLGDIGNVVHATARSSTATGPAWINRPIIRRFSAQLLKKAQADPSKNGVELILNSSSSAGNPEAPFAVTRRLIGTGRTPTLMVKNAVFSFLFVHK</sequence>
<organism evidence="1">
    <name type="scientific">Triticum aestivum</name>
    <name type="common">Wheat</name>
    <dbReference type="NCBI Taxonomy" id="4565"/>
    <lineage>
        <taxon>Eukaryota</taxon>
        <taxon>Viridiplantae</taxon>
        <taxon>Streptophyta</taxon>
        <taxon>Embryophyta</taxon>
        <taxon>Tracheophyta</taxon>
        <taxon>Spermatophyta</taxon>
        <taxon>Magnoliopsida</taxon>
        <taxon>Liliopsida</taxon>
        <taxon>Poales</taxon>
        <taxon>Poaceae</taxon>
        <taxon>BOP clade</taxon>
        <taxon>Pooideae</taxon>
        <taxon>Triticodae</taxon>
        <taxon>Triticeae</taxon>
        <taxon>Triticinae</taxon>
        <taxon>Triticum</taxon>
    </lineage>
</organism>
<dbReference type="EnsemblPlants" id="TraesCS5B02G114200.2">
    <property type="protein sequence ID" value="TraesCS5B02G114200.2"/>
    <property type="gene ID" value="TraesCS5B02G114200"/>
</dbReference>
<dbReference type="Proteomes" id="UP000019116">
    <property type="component" value="Chromosome 5B"/>
</dbReference>
<dbReference type="Gramene" id="TraesCS5B02G114200.2">
    <property type="protein sequence ID" value="TraesCS5B02G114200.2"/>
    <property type="gene ID" value="TraesCS5B02G114200"/>
</dbReference>
<evidence type="ECO:0000313" key="2">
    <source>
        <dbReference type="Proteomes" id="UP000019116"/>
    </source>
</evidence>
<dbReference type="Gramene" id="TraesNOR5B03G02869460.1">
    <property type="protein sequence ID" value="TraesNOR5B03G02869460.1"/>
    <property type="gene ID" value="TraesNOR5B03G02869460"/>
</dbReference>
<name>A0A3B6LIP3_WHEAT</name>
<protein>
    <submittedName>
        <fullName evidence="1">Uncharacterized protein</fullName>
    </submittedName>
</protein>
<evidence type="ECO:0000313" key="1">
    <source>
        <dbReference type="EnsemblPlants" id="TraesCS5B02G114200.2"/>
    </source>
</evidence>
<dbReference type="Gramene" id="TraesMAC5B03G02842750.1">
    <property type="protein sequence ID" value="TraesMAC5B03G02842750.1"/>
    <property type="gene ID" value="TraesMAC5B03G02842750"/>
</dbReference>
<dbReference type="AlphaFoldDB" id="A0A3B6LIP3"/>